<protein>
    <submittedName>
        <fullName evidence="1">Minor tail protein</fullName>
    </submittedName>
</protein>
<gene>
    <name evidence="1" type="primary">25</name>
    <name evidence="1" type="ORF">SEA_LILMCDREAMY_25</name>
</gene>
<proteinExistence type="predicted"/>
<dbReference type="EMBL" id="MN284893">
    <property type="protein sequence ID" value="QFP94645.1"/>
    <property type="molecule type" value="Genomic_DNA"/>
</dbReference>
<evidence type="ECO:0000313" key="1">
    <source>
        <dbReference type="EMBL" id="QFP94645.1"/>
    </source>
</evidence>
<keyword evidence="2" id="KW-1185">Reference proteome</keyword>
<reference evidence="1 2" key="1">
    <citation type="submission" date="2019-08" db="EMBL/GenBank/DDBJ databases">
        <authorList>
            <person name="Lippold A."/>
            <person name="Marlatt M."/>
            <person name="Cooper K."/>
            <person name="Frohnapfel E."/>
            <person name="Glenski M."/>
            <person name="Johnson H."/>
            <person name="Johnson K."/>
            <person name="Tjaden E."/>
            <person name="Troeh S."/>
            <person name="Hayes S."/>
            <person name="Ettinger A.-S.H."/>
            <person name="Ettinger W.F."/>
            <person name="Haydock J."/>
            <person name="Anders K.R."/>
            <person name="Garlena R.A."/>
            <person name="Russell D.A."/>
            <person name="Pope W.H."/>
            <person name="Jacobs-Sera D."/>
            <person name="Hatfull G.F."/>
        </authorList>
    </citation>
    <scope>NUCLEOTIDE SEQUENCE [LARGE SCALE GENOMIC DNA]</scope>
</reference>
<name>A0A5P8D6H8_9CAUD</name>
<dbReference type="Proteomes" id="UP000325405">
    <property type="component" value="Segment"/>
</dbReference>
<organism evidence="1 2">
    <name type="scientific">Mycobacterium phage LilMcDreamy</name>
    <dbReference type="NCBI Taxonomy" id="2652422"/>
    <lineage>
        <taxon>Viruses</taxon>
        <taxon>Duplodnaviria</taxon>
        <taxon>Heunggongvirae</taxon>
        <taxon>Uroviricota</taxon>
        <taxon>Caudoviricetes</taxon>
        <taxon>Bclasvirinae</taxon>
        <taxon>Lilmcdreamyvirus</taxon>
        <taxon>Lilmcdreamyvirus lilmcdreamy</taxon>
    </lineage>
</organism>
<sequence>MTFRGYFALNGVEIANSSRVGAHIGADVPTSDLGMFDNDADCSLTLLPDRLIAEVAPSQAPIAPGRLIYTPADGTRLYGPGIGVVGECWSPENMCFGCRLDEAYDDSWPGLAALVDDGIYRPELAPWYTLRAPESGEFGGIKVLDVKGLGPTPVSRSMTEMIGAGGAPGPHRDTSRTVTFDAVLIACTSAGLEYGLQWLTCQLRDTVDRSDSVLRYLSAHPGHSAVDPASLVREVHGVVLTKEPTITDAQAGGGRENQQATLYRVTWEMGVAKPYAYLPQIDLAVDWDEVETQPVQWVHAPDCAEPADCDEMPVLYSDTCVVEKIEVITSPPPNCGGCLPVGLIDTHRWRVPVFAQPYRCRDTAATMIIRNTGSRQLTLQAHWRLTATNVACEDNLFPLQVAGLPPGAELVLDAISGRYWAYYGGVRRRPAYIVSTPSGAPWQPPIIDRSQGWELIVEAPSNAPFEIDVSLADREA</sequence>
<dbReference type="KEGG" id="vg:60320995"/>
<accession>A0A5P8D6H8</accession>
<evidence type="ECO:0000313" key="2">
    <source>
        <dbReference type="Proteomes" id="UP000325405"/>
    </source>
</evidence>
<dbReference type="RefSeq" id="YP_009949589.1">
    <property type="nucleotide sequence ID" value="NC_051582.1"/>
</dbReference>
<dbReference type="GeneID" id="60320995"/>